<reference evidence="2" key="1">
    <citation type="submission" date="2021-02" db="EMBL/GenBank/DDBJ databases">
        <authorList>
            <person name="Nowell W R."/>
        </authorList>
    </citation>
    <scope>NUCLEOTIDE SEQUENCE</scope>
</reference>
<organism evidence="2 5">
    <name type="scientific">Rotaria magnacalcarata</name>
    <dbReference type="NCBI Taxonomy" id="392030"/>
    <lineage>
        <taxon>Eukaryota</taxon>
        <taxon>Metazoa</taxon>
        <taxon>Spiralia</taxon>
        <taxon>Gnathifera</taxon>
        <taxon>Rotifera</taxon>
        <taxon>Eurotatoria</taxon>
        <taxon>Bdelloidea</taxon>
        <taxon>Philodinida</taxon>
        <taxon>Philodinidae</taxon>
        <taxon>Rotaria</taxon>
    </lineage>
</organism>
<proteinExistence type="predicted"/>
<sequence>MENFGSWEATINEQYELIPSLLIGDALIWYAKQQDDMPTFTTFIKKFLQYYGQQELNEKVSTTFIPSSSQIPPCQQNDSKEIALDSLQNPMLITSLEKLPKFTGKSKQNVSRWLREIQQSMHMLKLTDEEKLFYIPTYLEGDAKDWFYDNIHYFSTWTFCGTHIYFRRKL</sequence>
<comment type="caution">
    <text evidence="2">The sequence shown here is derived from an EMBL/GenBank/DDBJ whole genome shotgun (WGS) entry which is preliminary data.</text>
</comment>
<evidence type="ECO:0000313" key="4">
    <source>
        <dbReference type="EMBL" id="CAF5046138.1"/>
    </source>
</evidence>
<dbReference type="EMBL" id="CAJNOW010018474">
    <property type="protein sequence ID" value="CAF1665411.1"/>
    <property type="molecule type" value="Genomic_DNA"/>
</dbReference>
<dbReference type="Proteomes" id="UP000681720">
    <property type="component" value="Unassembled WGS sequence"/>
</dbReference>
<evidence type="ECO:0000313" key="2">
    <source>
        <dbReference type="EMBL" id="CAF1665411.1"/>
    </source>
</evidence>
<evidence type="ECO:0000313" key="5">
    <source>
        <dbReference type="Proteomes" id="UP000663834"/>
    </source>
</evidence>
<evidence type="ECO:0000313" key="3">
    <source>
        <dbReference type="EMBL" id="CAF4966285.1"/>
    </source>
</evidence>
<accession>A0A816FTC6</accession>
<dbReference type="OrthoDB" id="10012585at2759"/>
<name>A0A816FTC6_9BILA</name>
<dbReference type="Proteomes" id="UP000663834">
    <property type="component" value="Unassembled WGS sequence"/>
</dbReference>
<dbReference type="Proteomes" id="UP000663855">
    <property type="component" value="Unassembled WGS sequence"/>
</dbReference>
<gene>
    <name evidence="4" type="ORF">BYL167_LOCUS57502</name>
    <name evidence="1" type="ORF">CJN711_LOCUS5992</name>
    <name evidence="3" type="ORF">GIL414_LOCUS55155</name>
    <name evidence="2" type="ORF">KQP761_LOCUS32983</name>
</gene>
<evidence type="ECO:0000313" key="1">
    <source>
        <dbReference type="EMBL" id="CAF1076681.1"/>
    </source>
</evidence>
<dbReference type="Proteomes" id="UP000681967">
    <property type="component" value="Unassembled WGS sequence"/>
</dbReference>
<dbReference type="EMBL" id="CAJNOV010001736">
    <property type="protein sequence ID" value="CAF1076681.1"/>
    <property type="molecule type" value="Genomic_DNA"/>
</dbReference>
<protein>
    <submittedName>
        <fullName evidence="2">Uncharacterized protein</fullName>
    </submittedName>
</protein>
<dbReference type="AlphaFoldDB" id="A0A816FTC6"/>
<dbReference type="EMBL" id="CAJOBH010225018">
    <property type="protein sequence ID" value="CAF5046138.1"/>
    <property type="molecule type" value="Genomic_DNA"/>
</dbReference>
<dbReference type="EMBL" id="CAJOBJ010195141">
    <property type="protein sequence ID" value="CAF4966285.1"/>
    <property type="molecule type" value="Genomic_DNA"/>
</dbReference>